<evidence type="ECO:0000313" key="2">
    <source>
        <dbReference type="EMBL" id="KAK7014473.1"/>
    </source>
</evidence>
<feature type="transmembrane region" description="Helical" evidence="1">
    <location>
        <begin position="138"/>
        <end position="157"/>
    </location>
</feature>
<keyword evidence="1" id="KW-0472">Membrane</keyword>
<accession>A0AAW0APS6</accession>
<feature type="transmembrane region" description="Helical" evidence="1">
    <location>
        <begin position="56"/>
        <end position="76"/>
    </location>
</feature>
<feature type="transmembrane region" description="Helical" evidence="1">
    <location>
        <begin position="12"/>
        <end position="35"/>
    </location>
</feature>
<feature type="transmembrane region" description="Helical" evidence="1">
    <location>
        <begin position="111"/>
        <end position="131"/>
    </location>
</feature>
<dbReference type="EMBL" id="JAYKXP010000031">
    <property type="protein sequence ID" value="KAK7041902.1"/>
    <property type="molecule type" value="Genomic_DNA"/>
</dbReference>
<keyword evidence="1" id="KW-1133">Transmembrane helix</keyword>
<dbReference type="Proteomes" id="UP001383192">
    <property type="component" value="Unassembled WGS sequence"/>
</dbReference>
<protein>
    <submittedName>
        <fullName evidence="2">Uncharacterized protein</fullName>
    </submittedName>
</protein>
<feature type="transmembrane region" description="Helical" evidence="1">
    <location>
        <begin position="222"/>
        <end position="245"/>
    </location>
</feature>
<dbReference type="AlphaFoldDB" id="A0AAW0APS6"/>
<dbReference type="EMBL" id="JAYKXP010000360">
    <property type="protein sequence ID" value="KAK7014473.1"/>
    <property type="molecule type" value="Genomic_DNA"/>
</dbReference>
<keyword evidence="1" id="KW-0812">Transmembrane</keyword>
<name>A0AAW0APS6_9AGAR</name>
<feature type="transmembrane region" description="Helical" evidence="1">
    <location>
        <begin position="177"/>
        <end position="202"/>
    </location>
</feature>
<sequence>MAARPDAVSLIALLIEGVLYGILVSLFGFYLFVMLQQQSSIHSHITSGPRSSIRTNIGTSLVVFFMFLLGTAHLGVDIFRALNAFVYQQGSQTPNEVLLVANESSYLAKIIIYYLQTLVADGFWLYCAYIVWNNDKRVGVILIVFLLGSAVTGARLMELLAHATDQDFVFSSQYNTWTVLFLVFMLASNLGSTGLIATRIWYIHRQTLIFSSGTKDRRIPTIVITVIESGAIQAVALAVMIVLYLCKSFAQYVVYDADTQLIGIIFIVIILRSTLGLSNYRKPPVPKTFMPPRETQLREIQHDLGGSVFVQTTKTWSSNSENVP</sequence>
<evidence type="ECO:0000256" key="1">
    <source>
        <dbReference type="SAM" id="Phobius"/>
    </source>
</evidence>
<gene>
    <name evidence="3" type="ORF">VNI00_008883</name>
    <name evidence="2" type="ORF">VNI00_019338</name>
</gene>
<evidence type="ECO:0000313" key="4">
    <source>
        <dbReference type="Proteomes" id="UP001383192"/>
    </source>
</evidence>
<evidence type="ECO:0000313" key="3">
    <source>
        <dbReference type="EMBL" id="KAK7041902.1"/>
    </source>
</evidence>
<reference evidence="2 4" key="1">
    <citation type="submission" date="2024-01" db="EMBL/GenBank/DDBJ databases">
        <title>A draft genome for a cacao thread blight-causing isolate of Paramarasmius palmivorus.</title>
        <authorList>
            <person name="Baruah I.K."/>
            <person name="Bukari Y."/>
            <person name="Amoako-Attah I."/>
            <person name="Meinhardt L.W."/>
            <person name="Bailey B.A."/>
            <person name="Cohen S.P."/>
        </authorList>
    </citation>
    <scope>NUCLEOTIDE SEQUENCE [LARGE SCALE GENOMIC DNA]</scope>
    <source>
        <strain evidence="2 4">GH-12</strain>
    </source>
</reference>
<proteinExistence type="predicted"/>
<keyword evidence="4" id="KW-1185">Reference proteome</keyword>
<feature type="transmembrane region" description="Helical" evidence="1">
    <location>
        <begin position="260"/>
        <end position="280"/>
    </location>
</feature>
<comment type="caution">
    <text evidence="2">The sequence shown here is derived from an EMBL/GenBank/DDBJ whole genome shotgun (WGS) entry which is preliminary data.</text>
</comment>
<organism evidence="2 4">
    <name type="scientific">Paramarasmius palmivorus</name>
    <dbReference type="NCBI Taxonomy" id="297713"/>
    <lineage>
        <taxon>Eukaryota</taxon>
        <taxon>Fungi</taxon>
        <taxon>Dikarya</taxon>
        <taxon>Basidiomycota</taxon>
        <taxon>Agaricomycotina</taxon>
        <taxon>Agaricomycetes</taxon>
        <taxon>Agaricomycetidae</taxon>
        <taxon>Agaricales</taxon>
        <taxon>Marasmiineae</taxon>
        <taxon>Marasmiaceae</taxon>
        <taxon>Paramarasmius</taxon>
    </lineage>
</organism>